<dbReference type="SUPFAM" id="SSF56784">
    <property type="entry name" value="HAD-like"/>
    <property type="match status" value="1"/>
</dbReference>
<proteinExistence type="predicted"/>
<dbReference type="SUPFAM" id="SSF52540">
    <property type="entry name" value="P-loop containing nucleoside triphosphate hydrolases"/>
    <property type="match status" value="1"/>
</dbReference>
<evidence type="ECO:0008006" key="6">
    <source>
        <dbReference type="Google" id="ProtNLM"/>
    </source>
</evidence>
<dbReference type="PANTHER" id="PTHR46470">
    <property type="entry name" value="N-ACYLNEURAMINATE-9-PHOSPHATASE"/>
    <property type="match status" value="1"/>
</dbReference>
<dbReference type="InterPro" id="IPR023198">
    <property type="entry name" value="PGP-like_dom2"/>
</dbReference>
<organism evidence="4 5">
    <name type="scientific">Cladonia borealis</name>
    <dbReference type="NCBI Taxonomy" id="184061"/>
    <lineage>
        <taxon>Eukaryota</taxon>
        <taxon>Fungi</taxon>
        <taxon>Dikarya</taxon>
        <taxon>Ascomycota</taxon>
        <taxon>Pezizomycotina</taxon>
        <taxon>Lecanoromycetes</taxon>
        <taxon>OSLEUM clade</taxon>
        <taxon>Lecanoromycetidae</taxon>
        <taxon>Lecanorales</taxon>
        <taxon>Lecanorineae</taxon>
        <taxon>Cladoniaceae</taxon>
        <taxon>Cladonia</taxon>
    </lineage>
</organism>
<evidence type="ECO:0000256" key="3">
    <source>
        <dbReference type="ARBA" id="ARBA00022842"/>
    </source>
</evidence>
<dbReference type="AlphaFoldDB" id="A0AA39QXY2"/>
<evidence type="ECO:0000313" key="4">
    <source>
        <dbReference type="EMBL" id="KAK0510125.1"/>
    </source>
</evidence>
<dbReference type="Gene3D" id="3.40.50.1000">
    <property type="entry name" value="HAD superfamily/HAD-like"/>
    <property type="match status" value="1"/>
</dbReference>
<dbReference type="SFLD" id="SFLDG01129">
    <property type="entry name" value="C1.5:_HAD__Beta-PGM__Phosphata"/>
    <property type="match status" value="1"/>
</dbReference>
<comment type="caution">
    <text evidence="4">The sequence shown here is derived from an EMBL/GenBank/DDBJ whole genome shotgun (WGS) entry which is preliminary data.</text>
</comment>
<dbReference type="EMBL" id="JAFEKC020000017">
    <property type="protein sequence ID" value="KAK0510125.1"/>
    <property type="molecule type" value="Genomic_DNA"/>
</dbReference>
<dbReference type="Gene3D" id="3.40.50.300">
    <property type="entry name" value="P-loop containing nucleotide triphosphate hydrolases"/>
    <property type="match status" value="1"/>
</dbReference>
<keyword evidence="5" id="KW-1185">Reference proteome</keyword>
<dbReference type="Proteomes" id="UP001166286">
    <property type="component" value="Unassembled WGS sequence"/>
</dbReference>
<evidence type="ECO:0000313" key="5">
    <source>
        <dbReference type="Proteomes" id="UP001166286"/>
    </source>
</evidence>
<name>A0AA39QXY2_9LECA</name>
<protein>
    <recommendedName>
        <fullName evidence="6">Haloacid dehalogenase-like hydrolase</fullName>
    </recommendedName>
</protein>
<reference evidence="4" key="1">
    <citation type="submission" date="2023-03" db="EMBL/GenBank/DDBJ databases">
        <title>Complete genome of Cladonia borealis.</title>
        <authorList>
            <person name="Park H."/>
        </authorList>
    </citation>
    <scope>NUCLEOTIDE SEQUENCE</scope>
    <source>
        <strain evidence="4">ANT050790</strain>
    </source>
</reference>
<evidence type="ECO:0000256" key="1">
    <source>
        <dbReference type="ARBA" id="ARBA00022723"/>
    </source>
</evidence>
<dbReference type="InterPro" id="IPR027417">
    <property type="entry name" value="P-loop_NTPase"/>
</dbReference>
<keyword evidence="2" id="KW-0378">Hydrolase</keyword>
<accession>A0AA39QXY2</accession>
<keyword evidence="3" id="KW-0460">Magnesium</keyword>
<dbReference type="InterPro" id="IPR023214">
    <property type="entry name" value="HAD_sf"/>
</dbReference>
<dbReference type="CDD" id="cd01427">
    <property type="entry name" value="HAD_like"/>
    <property type="match status" value="1"/>
</dbReference>
<dbReference type="PANTHER" id="PTHR46470:SF2">
    <property type="entry name" value="GLYCERALDEHYDE 3-PHOSPHATE PHOSPHATASE"/>
    <property type="match status" value="1"/>
</dbReference>
<evidence type="ECO:0000256" key="2">
    <source>
        <dbReference type="ARBA" id="ARBA00022801"/>
    </source>
</evidence>
<gene>
    <name evidence="4" type="ORF">JMJ35_007519</name>
</gene>
<sequence length="401" mass="45645">MSLGKRFLLCKEELGNDSQKGECLYNVCPYPSTYANVRPIFLIRDLIRVFDSWKNVGWTDAQSLIDCYTNNFGMLHRASSHAVSYLVYERLIQEPQTEVERICRTIYCEKKPLGLFTTLEASSSVEREVPHHGLLSNSEKDNIEERVGLLYLSCWQDDILRLRNLLAEKTWIGFDLDDTLHEFRRSSGTATNKVLEEISERYGTPMHALRGEYSRVLKAKTANAFSEGKTSFDYPRERFTSVLAHFSLPQDDQFMAELLESYEVTLMKSLELKRGALDLLSMIKDMGKKIVVITEGPQDAQERTIQGLGIEGYIDFLATTNHFGVAKTAGLFPRVLEHLGVPSGDIAYVGDNEQRDMKPALAEGIFSFHFAEIKHISLNTIPPQINTLRKLQYILSNDCHL</sequence>
<dbReference type="SFLD" id="SFLDS00003">
    <property type="entry name" value="Haloacid_Dehalogenase"/>
    <property type="match status" value="1"/>
</dbReference>
<dbReference type="InterPro" id="IPR036412">
    <property type="entry name" value="HAD-like_sf"/>
</dbReference>
<dbReference type="GO" id="GO:0016791">
    <property type="term" value="F:phosphatase activity"/>
    <property type="evidence" value="ECO:0007669"/>
    <property type="project" value="TreeGrafter"/>
</dbReference>
<dbReference type="InterPro" id="IPR051400">
    <property type="entry name" value="HAD-like_hydrolase"/>
</dbReference>
<dbReference type="Pfam" id="PF00702">
    <property type="entry name" value="Hydrolase"/>
    <property type="match status" value="1"/>
</dbReference>
<dbReference type="GO" id="GO:0046872">
    <property type="term" value="F:metal ion binding"/>
    <property type="evidence" value="ECO:0007669"/>
    <property type="project" value="UniProtKB-KW"/>
</dbReference>
<dbReference type="Gene3D" id="1.10.150.240">
    <property type="entry name" value="Putative phosphatase, domain 2"/>
    <property type="match status" value="1"/>
</dbReference>
<keyword evidence="1" id="KW-0479">Metal-binding</keyword>